<dbReference type="Proteomes" id="UP001465331">
    <property type="component" value="Unassembled WGS sequence"/>
</dbReference>
<dbReference type="InterPro" id="IPR037119">
    <property type="entry name" value="Haem_oxidase_HugZ-like_sf"/>
</dbReference>
<dbReference type="SUPFAM" id="SSF50475">
    <property type="entry name" value="FMN-binding split barrel"/>
    <property type="match status" value="1"/>
</dbReference>
<organism evidence="2 3">
    <name type="scientific">Sinimarinibacterium thermocellulolyticum</name>
    <dbReference type="NCBI Taxonomy" id="3170016"/>
    <lineage>
        <taxon>Bacteria</taxon>
        <taxon>Pseudomonadati</taxon>
        <taxon>Pseudomonadota</taxon>
        <taxon>Gammaproteobacteria</taxon>
        <taxon>Nevskiales</taxon>
        <taxon>Nevskiaceae</taxon>
        <taxon>Sinimarinibacterium</taxon>
    </lineage>
</organism>
<evidence type="ECO:0000259" key="1">
    <source>
        <dbReference type="Pfam" id="PF10615"/>
    </source>
</evidence>
<proteinExistence type="predicted"/>
<keyword evidence="3" id="KW-1185">Reference proteome</keyword>
<evidence type="ECO:0000313" key="3">
    <source>
        <dbReference type="Proteomes" id="UP001465331"/>
    </source>
</evidence>
<dbReference type="InterPro" id="IPR019595">
    <property type="entry name" value="DUF2470"/>
</dbReference>
<comment type="caution">
    <text evidence="2">The sequence shown here is derived from an EMBL/GenBank/DDBJ whole genome shotgun (WGS) entry which is preliminary data.</text>
</comment>
<dbReference type="Pfam" id="PF10615">
    <property type="entry name" value="DUF2470"/>
    <property type="match status" value="1"/>
</dbReference>
<protein>
    <submittedName>
        <fullName evidence="2">DUF2470 domain-containing protein</fullName>
    </submittedName>
</protein>
<gene>
    <name evidence="2" type="ORF">ABSH63_07040</name>
</gene>
<accession>A0ABV2A9B8</accession>
<dbReference type="RefSeq" id="WP_352888741.1">
    <property type="nucleotide sequence ID" value="NZ_JBEPIJ010000006.1"/>
</dbReference>
<evidence type="ECO:0000313" key="2">
    <source>
        <dbReference type="EMBL" id="MES0873754.1"/>
    </source>
</evidence>
<feature type="domain" description="DUF2470" evidence="1">
    <location>
        <begin position="1"/>
        <end position="69"/>
    </location>
</feature>
<dbReference type="EMBL" id="JBEPIJ010000006">
    <property type="protein sequence ID" value="MES0873754.1"/>
    <property type="molecule type" value="Genomic_DNA"/>
</dbReference>
<name>A0ABV2A9B8_9GAMM</name>
<sequence>MIAHMNADHGDAMRDYCRLYGVDPGDTQPRMSAVDADGADLMLGKRLLRIRFDTPATTSDAVRKALVDLARRGRT</sequence>
<dbReference type="Gene3D" id="3.20.180.10">
    <property type="entry name" value="PNP-oxidase-like"/>
    <property type="match status" value="1"/>
</dbReference>
<reference evidence="2 3" key="1">
    <citation type="submission" date="2024-06" db="EMBL/GenBank/DDBJ databases">
        <authorList>
            <person name="Li Z."/>
            <person name="Jiang Y."/>
        </authorList>
    </citation>
    <scope>NUCLEOTIDE SEQUENCE [LARGE SCALE GENOMIC DNA]</scope>
    <source>
        <strain evidence="2 3">HSW-8</strain>
    </source>
</reference>